<protein>
    <recommendedName>
        <fullName evidence="3">DUF2851 domain-containing protein</fullName>
    </recommendedName>
</protein>
<evidence type="ECO:0000313" key="1">
    <source>
        <dbReference type="EMBL" id="BDC98401.1"/>
    </source>
</evidence>
<organism evidence="1 2">
    <name type="scientific">Persicobacter psychrovividus</name>
    <dbReference type="NCBI Taxonomy" id="387638"/>
    <lineage>
        <taxon>Bacteria</taxon>
        <taxon>Pseudomonadati</taxon>
        <taxon>Bacteroidota</taxon>
        <taxon>Cytophagia</taxon>
        <taxon>Cytophagales</taxon>
        <taxon>Persicobacteraceae</taxon>
        <taxon>Persicobacter</taxon>
    </lineage>
</organism>
<proteinExistence type="predicted"/>
<dbReference type="EMBL" id="AP025292">
    <property type="protein sequence ID" value="BDC98401.1"/>
    <property type="molecule type" value="Genomic_DNA"/>
</dbReference>
<dbReference type="Proteomes" id="UP001354989">
    <property type="component" value="Chromosome"/>
</dbReference>
<evidence type="ECO:0008006" key="3">
    <source>
        <dbReference type="Google" id="ProtNLM"/>
    </source>
</evidence>
<accession>A0ABM7VCD9</accession>
<dbReference type="Pfam" id="PF11013">
    <property type="entry name" value="DUF2851"/>
    <property type="match status" value="1"/>
</dbReference>
<sequence length="432" mass="49838">MQEAFLHYIWQSQQFSHLQLTTDDGAPLQVFTPGFINTEAGPDFEQARVKIQQLEWLGKVEIHLKSSDWYEHGHQHDKAYDNVILHVVWENNRPVHRTDGTTIPTLSLKNRTSKGAMEKYRYFLQTDQEHPCKPFLMQVPDYFKWGMIELAAEERLLRKRDLILQYHHKAGANWQQTAFWVMASALGSKLNKEAMTLLVERLSWQKLAKTANQPLTTEAILFGTAGLLQSPPRDNYEAALLEEFLFYQKKLDLHPLPATAWRFARTRPFNFPTIRLAQLATWLAHHPIPLNSLTTSPFKNPAPEAWSLQGSDYWQKHHQFGKPSAKNFSKVGKKMLESISINAIAPFMLAYAQNTGKEPLKYEAIELLEQLSAEDNRILNRWKTHGIKAKNARESQGLIHLEQQYCQLHRCLHCKIGRWAIGKGALTVKMTP</sequence>
<keyword evidence="2" id="KW-1185">Reference proteome</keyword>
<evidence type="ECO:0000313" key="2">
    <source>
        <dbReference type="Proteomes" id="UP001354989"/>
    </source>
</evidence>
<gene>
    <name evidence="1" type="ORF">PEPS_06820</name>
</gene>
<dbReference type="RefSeq" id="WP_332921084.1">
    <property type="nucleotide sequence ID" value="NZ_AP025292.1"/>
</dbReference>
<name>A0ABM7VCD9_9BACT</name>
<reference evidence="1 2" key="1">
    <citation type="submission" date="2021-12" db="EMBL/GenBank/DDBJ databases">
        <title>Genome sequencing of bacteria with rrn-lacking chromosome and rrn-plasmid.</title>
        <authorList>
            <person name="Anda M."/>
            <person name="Iwasaki W."/>
        </authorList>
    </citation>
    <scope>NUCLEOTIDE SEQUENCE [LARGE SCALE GENOMIC DNA]</scope>
    <source>
        <strain evidence="1 2">NBRC 101262</strain>
    </source>
</reference>
<dbReference type="InterPro" id="IPR021272">
    <property type="entry name" value="DUF2851"/>
</dbReference>